<evidence type="ECO:0000256" key="1">
    <source>
        <dbReference type="SAM" id="MobiDB-lite"/>
    </source>
</evidence>
<dbReference type="Gramene" id="AET4Gv20440300.2">
    <property type="protein sequence ID" value="AET4Gv20440300.2"/>
    <property type="gene ID" value="AET4Gv20440300"/>
</dbReference>
<dbReference type="AlphaFoldDB" id="A0A453I4H0"/>
<name>A0A453I4H0_AEGTS</name>
<evidence type="ECO:0000313" key="3">
    <source>
        <dbReference type="Proteomes" id="UP000015105"/>
    </source>
</evidence>
<sequence>NPQIEQLHDPNPCPVAAHLALDPRSGRHRRRPRARSKVRPPSPPASRSTPSSSRRPGGRTPSPKLHPTSTHPRTLPPLPEIEPRSSHSTIRRPSSCPPDIQPSSSRISIPTTSGAPSSCSRCCRICCYRGSIAGLPLLPDMLMPGIHLQAHYAATGPAAGAPSPSSCAPPESSRPRALSQIQILGKFDINGASWTKRGCLSLVDNEARGRDMALGVGGHGGPEAG</sequence>
<organism evidence="2 3">
    <name type="scientific">Aegilops tauschii subsp. strangulata</name>
    <name type="common">Goatgrass</name>
    <dbReference type="NCBI Taxonomy" id="200361"/>
    <lineage>
        <taxon>Eukaryota</taxon>
        <taxon>Viridiplantae</taxon>
        <taxon>Streptophyta</taxon>
        <taxon>Embryophyta</taxon>
        <taxon>Tracheophyta</taxon>
        <taxon>Spermatophyta</taxon>
        <taxon>Magnoliopsida</taxon>
        <taxon>Liliopsida</taxon>
        <taxon>Poales</taxon>
        <taxon>Poaceae</taxon>
        <taxon>BOP clade</taxon>
        <taxon>Pooideae</taxon>
        <taxon>Triticodae</taxon>
        <taxon>Triticeae</taxon>
        <taxon>Triticinae</taxon>
        <taxon>Aegilops</taxon>
    </lineage>
</organism>
<dbReference type="EnsemblPlants" id="AET4Gv20440300.2">
    <property type="protein sequence ID" value="AET4Gv20440300.2"/>
    <property type="gene ID" value="AET4Gv20440300"/>
</dbReference>
<keyword evidence="3" id="KW-1185">Reference proteome</keyword>
<proteinExistence type="predicted"/>
<dbReference type="Proteomes" id="UP000015105">
    <property type="component" value="Chromosome 4D"/>
</dbReference>
<feature type="region of interest" description="Disordered" evidence="1">
    <location>
        <begin position="1"/>
        <end position="119"/>
    </location>
</feature>
<reference evidence="2" key="5">
    <citation type="journal article" date="2021" name="G3 (Bethesda)">
        <title>Aegilops tauschii genome assembly Aet v5.0 features greater sequence contiguity and improved annotation.</title>
        <authorList>
            <person name="Wang L."/>
            <person name="Zhu T."/>
            <person name="Rodriguez J.C."/>
            <person name="Deal K.R."/>
            <person name="Dubcovsky J."/>
            <person name="McGuire P.E."/>
            <person name="Lux T."/>
            <person name="Spannagl M."/>
            <person name="Mayer K.F.X."/>
            <person name="Baldrich P."/>
            <person name="Meyers B.C."/>
            <person name="Huo N."/>
            <person name="Gu Y.Q."/>
            <person name="Zhou H."/>
            <person name="Devos K.M."/>
            <person name="Bennetzen J.L."/>
            <person name="Unver T."/>
            <person name="Budak H."/>
            <person name="Gulick P.J."/>
            <person name="Galiba G."/>
            <person name="Kalapos B."/>
            <person name="Nelson D.R."/>
            <person name="Li P."/>
            <person name="You F.M."/>
            <person name="Luo M.C."/>
            <person name="Dvorak J."/>
        </authorList>
    </citation>
    <scope>NUCLEOTIDE SEQUENCE [LARGE SCALE GENOMIC DNA]</scope>
    <source>
        <strain evidence="2">cv. AL8/78</strain>
    </source>
</reference>
<reference evidence="3" key="2">
    <citation type="journal article" date="2017" name="Nat. Plants">
        <title>The Aegilops tauschii genome reveals multiple impacts of transposons.</title>
        <authorList>
            <person name="Zhao G."/>
            <person name="Zou C."/>
            <person name="Li K."/>
            <person name="Wang K."/>
            <person name="Li T."/>
            <person name="Gao L."/>
            <person name="Zhang X."/>
            <person name="Wang H."/>
            <person name="Yang Z."/>
            <person name="Liu X."/>
            <person name="Jiang W."/>
            <person name="Mao L."/>
            <person name="Kong X."/>
            <person name="Jiao Y."/>
            <person name="Jia J."/>
        </authorList>
    </citation>
    <scope>NUCLEOTIDE SEQUENCE [LARGE SCALE GENOMIC DNA]</scope>
    <source>
        <strain evidence="3">cv. AL8/78</strain>
    </source>
</reference>
<feature type="region of interest" description="Disordered" evidence="1">
    <location>
        <begin position="155"/>
        <end position="174"/>
    </location>
</feature>
<feature type="compositionally biased region" description="Basic residues" evidence="1">
    <location>
        <begin position="26"/>
        <end position="38"/>
    </location>
</feature>
<evidence type="ECO:0000313" key="2">
    <source>
        <dbReference type="EnsemblPlants" id="AET4Gv20440300.2"/>
    </source>
</evidence>
<reference evidence="3" key="1">
    <citation type="journal article" date="2014" name="Science">
        <title>Ancient hybridizations among the ancestral genomes of bread wheat.</title>
        <authorList>
            <consortium name="International Wheat Genome Sequencing Consortium,"/>
            <person name="Marcussen T."/>
            <person name="Sandve S.R."/>
            <person name="Heier L."/>
            <person name="Spannagl M."/>
            <person name="Pfeifer M."/>
            <person name="Jakobsen K.S."/>
            <person name="Wulff B.B."/>
            <person name="Steuernagel B."/>
            <person name="Mayer K.F."/>
            <person name="Olsen O.A."/>
        </authorList>
    </citation>
    <scope>NUCLEOTIDE SEQUENCE [LARGE SCALE GENOMIC DNA]</scope>
    <source>
        <strain evidence="3">cv. AL8/78</strain>
    </source>
</reference>
<protein>
    <submittedName>
        <fullName evidence="2">Uncharacterized protein</fullName>
    </submittedName>
</protein>
<feature type="compositionally biased region" description="Low complexity" evidence="1">
    <location>
        <begin position="45"/>
        <end position="63"/>
    </location>
</feature>
<accession>A0A453I4H0</accession>
<reference evidence="2" key="4">
    <citation type="submission" date="2019-03" db="UniProtKB">
        <authorList>
            <consortium name="EnsemblPlants"/>
        </authorList>
    </citation>
    <scope>IDENTIFICATION</scope>
</reference>
<reference evidence="2" key="3">
    <citation type="journal article" date="2017" name="Nature">
        <title>Genome sequence of the progenitor of the wheat D genome Aegilops tauschii.</title>
        <authorList>
            <person name="Luo M.C."/>
            <person name="Gu Y.Q."/>
            <person name="Puiu D."/>
            <person name="Wang H."/>
            <person name="Twardziok S.O."/>
            <person name="Deal K.R."/>
            <person name="Huo N."/>
            <person name="Zhu T."/>
            <person name="Wang L."/>
            <person name="Wang Y."/>
            <person name="McGuire P.E."/>
            <person name="Liu S."/>
            <person name="Long H."/>
            <person name="Ramasamy R.K."/>
            <person name="Rodriguez J.C."/>
            <person name="Van S.L."/>
            <person name="Yuan L."/>
            <person name="Wang Z."/>
            <person name="Xia Z."/>
            <person name="Xiao L."/>
            <person name="Anderson O.D."/>
            <person name="Ouyang S."/>
            <person name="Liang Y."/>
            <person name="Zimin A.V."/>
            <person name="Pertea G."/>
            <person name="Qi P."/>
            <person name="Bennetzen J.L."/>
            <person name="Dai X."/>
            <person name="Dawson M.W."/>
            <person name="Muller H.G."/>
            <person name="Kugler K."/>
            <person name="Rivarola-Duarte L."/>
            <person name="Spannagl M."/>
            <person name="Mayer K.F.X."/>
            <person name="Lu F.H."/>
            <person name="Bevan M.W."/>
            <person name="Leroy P."/>
            <person name="Li P."/>
            <person name="You F.M."/>
            <person name="Sun Q."/>
            <person name="Liu Z."/>
            <person name="Lyons E."/>
            <person name="Wicker T."/>
            <person name="Salzberg S.L."/>
            <person name="Devos K.M."/>
            <person name="Dvorak J."/>
        </authorList>
    </citation>
    <scope>NUCLEOTIDE SEQUENCE [LARGE SCALE GENOMIC DNA]</scope>
    <source>
        <strain evidence="2">cv. AL8/78</strain>
    </source>
</reference>
<feature type="compositionally biased region" description="Low complexity" evidence="1">
    <location>
        <begin position="101"/>
        <end position="110"/>
    </location>
</feature>